<organism evidence="4 5">
    <name type="scientific">Candidatus Protochlamydia naegleriophila</name>
    <dbReference type="NCBI Taxonomy" id="389348"/>
    <lineage>
        <taxon>Bacteria</taxon>
        <taxon>Pseudomonadati</taxon>
        <taxon>Chlamydiota</taxon>
        <taxon>Chlamydiia</taxon>
        <taxon>Parachlamydiales</taxon>
        <taxon>Parachlamydiaceae</taxon>
        <taxon>Candidatus Protochlamydia</taxon>
    </lineage>
</organism>
<dbReference type="PROSITE" id="PS01129">
    <property type="entry name" value="PSI_RLU"/>
    <property type="match status" value="1"/>
</dbReference>
<keyword evidence="4" id="KW-0456">Lyase</keyword>
<dbReference type="InParanoid" id="A0A0U5JEZ5"/>
<keyword evidence="2" id="KW-0413">Isomerase</keyword>
<comment type="similarity">
    <text evidence="1">Belongs to the pseudouridine synthase RluA family.</text>
</comment>
<proteinExistence type="inferred from homology"/>
<dbReference type="GO" id="GO:0003723">
    <property type="term" value="F:RNA binding"/>
    <property type="evidence" value="ECO:0007669"/>
    <property type="project" value="InterPro"/>
</dbReference>
<accession>A0A0U5JEZ5</accession>
<dbReference type="EC" id="4.2.1.70" evidence="4"/>
<dbReference type="PANTHER" id="PTHR21600:SF83">
    <property type="entry name" value="PSEUDOURIDYLATE SYNTHASE RPUSD4, MITOCHONDRIAL"/>
    <property type="match status" value="1"/>
</dbReference>
<gene>
    <name evidence="4" type="ORF">PNK_2132</name>
</gene>
<dbReference type="InterPro" id="IPR050188">
    <property type="entry name" value="RluA_PseudoU_synthase"/>
</dbReference>
<dbReference type="Proteomes" id="UP000069902">
    <property type="component" value="Chromosome cPNK"/>
</dbReference>
<dbReference type="STRING" id="389348.PNK_2132"/>
<dbReference type="Pfam" id="PF00849">
    <property type="entry name" value="PseudoU_synth_2"/>
    <property type="match status" value="1"/>
</dbReference>
<feature type="domain" description="Pseudouridine synthase RsuA/RluA-like" evidence="3">
    <location>
        <begin position="13"/>
        <end position="166"/>
    </location>
</feature>
<dbReference type="InterPro" id="IPR006224">
    <property type="entry name" value="PsdUridine_synth_RluA-like_CS"/>
</dbReference>
<dbReference type="SUPFAM" id="SSF55120">
    <property type="entry name" value="Pseudouridine synthase"/>
    <property type="match status" value="1"/>
</dbReference>
<evidence type="ECO:0000256" key="1">
    <source>
        <dbReference type="ARBA" id="ARBA00010876"/>
    </source>
</evidence>
<evidence type="ECO:0000313" key="5">
    <source>
        <dbReference type="Proteomes" id="UP000069902"/>
    </source>
</evidence>
<name>A0A0U5JEZ5_9BACT</name>
<dbReference type="GO" id="GO:0009982">
    <property type="term" value="F:pseudouridine synthase activity"/>
    <property type="evidence" value="ECO:0007669"/>
    <property type="project" value="InterPro"/>
</dbReference>
<dbReference type="PATRIC" id="fig|389348.3.peg.2395"/>
<dbReference type="KEGG" id="pnl:PNK_2132"/>
<sequence>MTSPFSIVFEDNHLFVLNKPAGLLTQPSGTEQDSLEQQAKAWLKEAYQKPGNVFLEAVHRLDKPVSGLVVFGKTSKALSRLNTAIRAKQTKKFYYAWVDRPPPSLAGMLENFLIHDDFHAQVVSSSHPKGKLARLSYRLVESRGAGALLEIDLETGRYHQIRVQLATIGCPIRGDHRYGSQQAFEPHAIALHHGCLQIPHPITQELCTFEALLPSSFVFP</sequence>
<dbReference type="RefSeq" id="WP_059061965.1">
    <property type="nucleotide sequence ID" value="NZ_LN879502.1"/>
</dbReference>
<evidence type="ECO:0000256" key="2">
    <source>
        <dbReference type="ARBA" id="ARBA00023235"/>
    </source>
</evidence>
<evidence type="ECO:0000259" key="3">
    <source>
        <dbReference type="Pfam" id="PF00849"/>
    </source>
</evidence>
<dbReference type="EMBL" id="LN879502">
    <property type="protein sequence ID" value="CUI17735.1"/>
    <property type="molecule type" value="Genomic_DNA"/>
</dbReference>
<reference evidence="5" key="1">
    <citation type="submission" date="2015-09" db="EMBL/GenBank/DDBJ databases">
        <authorList>
            <person name="Bertelli C."/>
        </authorList>
    </citation>
    <scope>NUCLEOTIDE SEQUENCE [LARGE SCALE GENOMIC DNA]</scope>
    <source>
        <strain evidence="5">KNic</strain>
    </source>
</reference>
<protein>
    <submittedName>
        <fullName evidence="4">RNA pseudouridylate synthase family protein</fullName>
        <ecNumber evidence="4">4.2.1.70</ecNumber>
    </submittedName>
</protein>
<dbReference type="GO" id="GO:0006396">
    <property type="term" value="P:RNA processing"/>
    <property type="evidence" value="ECO:0007669"/>
    <property type="project" value="UniProtKB-ARBA"/>
</dbReference>
<dbReference type="Gene3D" id="3.30.2350.10">
    <property type="entry name" value="Pseudouridine synthase"/>
    <property type="match status" value="1"/>
</dbReference>
<keyword evidence="5" id="KW-1185">Reference proteome</keyword>
<dbReference type="GO" id="GO:0140098">
    <property type="term" value="F:catalytic activity, acting on RNA"/>
    <property type="evidence" value="ECO:0007669"/>
    <property type="project" value="UniProtKB-ARBA"/>
</dbReference>
<evidence type="ECO:0000313" key="4">
    <source>
        <dbReference type="EMBL" id="CUI17735.1"/>
    </source>
</evidence>
<dbReference type="AlphaFoldDB" id="A0A0U5JEZ5"/>
<dbReference type="InterPro" id="IPR020103">
    <property type="entry name" value="PsdUridine_synth_cat_dom_sf"/>
</dbReference>
<dbReference type="CDD" id="cd02869">
    <property type="entry name" value="PseudoU_synth_RluA_like"/>
    <property type="match status" value="1"/>
</dbReference>
<dbReference type="InterPro" id="IPR006145">
    <property type="entry name" value="PsdUridine_synth_RsuA/RluA"/>
</dbReference>
<dbReference type="GO" id="GO:0004730">
    <property type="term" value="F:pseudouridylate synthase activity"/>
    <property type="evidence" value="ECO:0007669"/>
    <property type="project" value="UniProtKB-EC"/>
</dbReference>
<dbReference type="PANTHER" id="PTHR21600">
    <property type="entry name" value="MITOCHONDRIAL RNA PSEUDOURIDINE SYNTHASE"/>
    <property type="match status" value="1"/>
</dbReference>